<evidence type="ECO:0000313" key="2">
    <source>
        <dbReference type="Proteomes" id="UP000198539"/>
    </source>
</evidence>
<dbReference type="PIRSF" id="PIRSF014677">
    <property type="entry name" value="UCP014677"/>
    <property type="match status" value="1"/>
</dbReference>
<name>A0A1H3E1P8_9RHOB</name>
<organism evidence="1 2">
    <name type="scientific">Roseicitreum antarcticum</name>
    <dbReference type="NCBI Taxonomy" id="564137"/>
    <lineage>
        <taxon>Bacteria</taxon>
        <taxon>Pseudomonadati</taxon>
        <taxon>Pseudomonadota</taxon>
        <taxon>Alphaproteobacteria</taxon>
        <taxon>Rhodobacterales</taxon>
        <taxon>Paracoccaceae</taxon>
        <taxon>Roseicitreum</taxon>
    </lineage>
</organism>
<evidence type="ECO:0000313" key="1">
    <source>
        <dbReference type="EMBL" id="SDX72643.1"/>
    </source>
</evidence>
<dbReference type="RefSeq" id="WP_092892131.1">
    <property type="nucleotide sequence ID" value="NZ_CP061501.1"/>
</dbReference>
<sequence length="522" mass="58927">MTDITEQLTKLLGDNAGAPFLFVGSGFSRRYIGLPQWDELLASFCGEIREFGYYASQANNDLPSAASLMAKDFNEVWWNSENYAASRASNKAIVREYASALKVEIAAYLTRQSYTRVPDESLARELAAIPRLNVDGIITTNWDIFLEELFPDYKVFIGQEELLFSNPQSVAEIYKIHGCASQPNSLVLTQEDYDRFEAKNAYLAAKLITIFIEHPVIFMGYSLGDKNIQSIISSIVSCLSQDKLDKFGRNLIFLQRCSQNEPGGFQPSMMAIGETNLNITVIKTNDFTEVFDAIETTKRKIPSRILRYCKEQMYDLVRDTESHGKLAVVDIDQIENKDDIEFVVGVGVAGLHEKITQKGYQGISLDEVFDDILAPSSKFNSDDLLSGVYPSLLRRPNKYIPVYRYLRQSGIDSITALKSSKHGSIEGLIRRSQSGRLAGYQGQYDRICVGKSTQEIIDLVTPQKASILLQFQNDDQIDMDALHTFLIANREKFNSENSTYSSYFRKLACLFDRLKFGFPLTE</sequence>
<dbReference type="Pfam" id="PF13289">
    <property type="entry name" value="SIR2_2"/>
    <property type="match status" value="1"/>
</dbReference>
<dbReference type="AlphaFoldDB" id="A0A1H3E1P8"/>
<gene>
    <name evidence="1" type="ORF">SAMN04488238_11726</name>
</gene>
<proteinExistence type="predicted"/>
<dbReference type="EMBL" id="FNOM01000017">
    <property type="protein sequence ID" value="SDX72643.1"/>
    <property type="molecule type" value="Genomic_DNA"/>
</dbReference>
<accession>A0A1H3E1P8</accession>
<dbReference type="OrthoDB" id="7357874at2"/>
<dbReference type="InterPro" id="IPR011202">
    <property type="entry name" value="UCP014677"/>
</dbReference>
<keyword evidence="2" id="KW-1185">Reference proteome</keyword>
<protein>
    <submittedName>
        <fullName evidence="1">SIR2-like domain-containing protein</fullName>
    </submittedName>
</protein>
<dbReference type="Proteomes" id="UP000198539">
    <property type="component" value="Unassembled WGS sequence"/>
</dbReference>
<reference evidence="1 2" key="1">
    <citation type="submission" date="2016-10" db="EMBL/GenBank/DDBJ databases">
        <authorList>
            <person name="de Groot N.N."/>
        </authorList>
    </citation>
    <scope>NUCLEOTIDE SEQUENCE [LARGE SCALE GENOMIC DNA]</scope>
    <source>
        <strain evidence="1 2">CGMCC 1.8894</strain>
    </source>
</reference>